<reference evidence="3 4" key="1">
    <citation type="submission" date="2024-02" db="EMBL/GenBank/DDBJ databases">
        <authorList>
            <person name="Chen Y."/>
            <person name="Shah S."/>
            <person name="Dougan E. K."/>
            <person name="Thang M."/>
            <person name="Chan C."/>
        </authorList>
    </citation>
    <scope>NUCLEOTIDE SEQUENCE [LARGE SCALE GENOMIC DNA]</scope>
</reference>
<feature type="chain" id="PRO_5045984201" evidence="2">
    <location>
        <begin position="16"/>
        <end position="350"/>
    </location>
</feature>
<feature type="compositionally biased region" description="Low complexity" evidence="1">
    <location>
        <begin position="178"/>
        <end position="191"/>
    </location>
</feature>
<proteinExistence type="predicted"/>
<evidence type="ECO:0000256" key="1">
    <source>
        <dbReference type="SAM" id="MobiDB-lite"/>
    </source>
</evidence>
<evidence type="ECO:0000313" key="4">
    <source>
        <dbReference type="Proteomes" id="UP001642484"/>
    </source>
</evidence>
<dbReference type="Proteomes" id="UP001642484">
    <property type="component" value="Unassembled WGS sequence"/>
</dbReference>
<feature type="compositionally biased region" description="Low complexity" evidence="1">
    <location>
        <begin position="143"/>
        <end position="164"/>
    </location>
</feature>
<keyword evidence="2" id="KW-0732">Signal</keyword>
<protein>
    <submittedName>
        <fullName evidence="3">Uncharacterized protein</fullName>
    </submittedName>
</protein>
<name>A0ABP0INR2_9DINO</name>
<feature type="compositionally biased region" description="Acidic residues" evidence="1">
    <location>
        <begin position="276"/>
        <end position="299"/>
    </location>
</feature>
<comment type="caution">
    <text evidence="3">The sequence shown here is derived from an EMBL/GenBank/DDBJ whole genome shotgun (WGS) entry which is preliminary data.</text>
</comment>
<gene>
    <name evidence="3" type="ORF">CCMP2556_LOCUS7594</name>
</gene>
<feature type="compositionally biased region" description="Basic and acidic residues" evidence="1">
    <location>
        <begin position="24"/>
        <end position="38"/>
    </location>
</feature>
<dbReference type="EMBL" id="CAXAMN010003337">
    <property type="protein sequence ID" value="CAK9004221.1"/>
    <property type="molecule type" value="Genomic_DNA"/>
</dbReference>
<evidence type="ECO:0000256" key="2">
    <source>
        <dbReference type="SAM" id="SignalP"/>
    </source>
</evidence>
<sequence>MMILRLALLWVLCSAWQERMKERPVVRREGKGHPRSDLAQKSLLVTAEGETEMEAQQMAPPPNERAAMIEETEFDESEDVASAPEDERDAPPVEETHPRPEPLMGEADWPEPEPSEEKPGAGDDVEPEDAEVPEAAAPPPAAAPVAAAAPSAARPNATEAAPRPTDAVADENEDDDGPVPGDAPDASPDAATADEAEEIQLTELEEDPQDRNPEALTAEVSIIEETVSEEESESQWSDGPDGTDSPEEPDLQGEPLTEEEATSAQPSAAGDATQQPEDDSKDEDPPAEDIPDPTNETEAELGQGESGPAHQSDLEEDFAKLFNFIDAEAASLALENAGACFGRWCGLVNG</sequence>
<keyword evidence="4" id="KW-1185">Reference proteome</keyword>
<organism evidence="3 4">
    <name type="scientific">Durusdinium trenchii</name>
    <dbReference type="NCBI Taxonomy" id="1381693"/>
    <lineage>
        <taxon>Eukaryota</taxon>
        <taxon>Sar</taxon>
        <taxon>Alveolata</taxon>
        <taxon>Dinophyceae</taxon>
        <taxon>Suessiales</taxon>
        <taxon>Symbiodiniaceae</taxon>
        <taxon>Durusdinium</taxon>
    </lineage>
</organism>
<feature type="signal peptide" evidence="2">
    <location>
        <begin position="1"/>
        <end position="15"/>
    </location>
</feature>
<feature type="compositionally biased region" description="Basic and acidic residues" evidence="1">
    <location>
        <begin position="89"/>
        <end position="100"/>
    </location>
</feature>
<feature type="compositionally biased region" description="Acidic residues" evidence="1">
    <location>
        <begin position="123"/>
        <end position="132"/>
    </location>
</feature>
<evidence type="ECO:0000313" key="3">
    <source>
        <dbReference type="EMBL" id="CAK9004221.1"/>
    </source>
</evidence>
<feature type="region of interest" description="Disordered" evidence="1">
    <location>
        <begin position="24"/>
        <end position="314"/>
    </location>
</feature>
<accession>A0ABP0INR2</accession>
<feature type="compositionally biased region" description="Acidic residues" evidence="1">
    <location>
        <begin position="70"/>
        <end position="88"/>
    </location>
</feature>
<feature type="compositionally biased region" description="Acidic residues" evidence="1">
    <location>
        <begin position="244"/>
        <end position="261"/>
    </location>
</feature>
<feature type="compositionally biased region" description="Acidic residues" evidence="1">
    <location>
        <begin position="168"/>
        <end position="177"/>
    </location>
</feature>
<feature type="compositionally biased region" description="Acidic residues" evidence="1">
    <location>
        <begin position="192"/>
        <end position="208"/>
    </location>
</feature>